<evidence type="ECO:0000313" key="5">
    <source>
        <dbReference type="Proteomes" id="UP001165136"/>
    </source>
</evidence>
<evidence type="ECO:0000259" key="3">
    <source>
        <dbReference type="Pfam" id="PF01557"/>
    </source>
</evidence>
<name>A0A9W6VLC6_9PSEU</name>
<proteinExistence type="inferred from homology"/>
<dbReference type="PANTHER" id="PTHR42796">
    <property type="entry name" value="FUMARYLACETOACETATE HYDROLASE DOMAIN-CONTAINING PROTEIN 2A-RELATED"/>
    <property type="match status" value="1"/>
</dbReference>
<dbReference type="InterPro" id="IPR051121">
    <property type="entry name" value="FAH"/>
</dbReference>
<evidence type="ECO:0000256" key="1">
    <source>
        <dbReference type="ARBA" id="ARBA00010211"/>
    </source>
</evidence>
<reference evidence="4" key="1">
    <citation type="submission" date="2023-03" db="EMBL/GenBank/DDBJ databases">
        <title>Amycolatopsis taiwanensis NBRC 103393.</title>
        <authorList>
            <person name="Ichikawa N."/>
            <person name="Sato H."/>
            <person name="Tonouchi N."/>
        </authorList>
    </citation>
    <scope>NUCLEOTIDE SEQUENCE</scope>
    <source>
        <strain evidence="4">NBRC 103393</strain>
    </source>
</reference>
<protein>
    <submittedName>
        <fullName evidence="4">2-hydroxyhepta-2,4-diene-1,7-dioate isomerase</fullName>
    </submittedName>
</protein>
<gene>
    <name evidence="4" type="ORF">Atai01_70050</name>
</gene>
<dbReference type="GO" id="GO:0019752">
    <property type="term" value="P:carboxylic acid metabolic process"/>
    <property type="evidence" value="ECO:0007669"/>
    <property type="project" value="UniProtKB-ARBA"/>
</dbReference>
<accession>A0A9W6VLC6</accession>
<dbReference type="RefSeq" id="WP_027943849.1">
    <property type="nucleotide sequence ID" value="NZ_BSTI01000022.1"/>
</dbReference>
<dbReference type="SUPFAM" id="SSF56529">
    <property type="entry name" value="FAH"/>
    <property type="match status" value="1"/>
</dbReference>
<dbReference type="AlphaFoldDB" id="A0A9W6VLC6"/>
<dbReference type="Gene3D" id="3.90.850.10">
    <property type="entry name" value="Fumarylacetoacetase-like, C-terminal domain"/>
    <property type="match status" value="1"/>
</dbReference>
<keyword evidence="2" id="KW-0479">Metal-binding</keyword>
<sequence length="277" mass="29767">MKLATIRLADRTVAARLEGDVLVEVGQPDVGAVLADPAGLAAAASAAGPEHPVAGAEFATLVPRPSKVVCVGLNYQNHIKEMGRDLPEYPTLFAKFADTLIGARDDIERPAETEMLDWEAELTVVVGRQVRRADEQAAVAAIAGFTVLNDVTCRDWQFRTREWLQGKNWDHTTPVGPYLVTPDELGGPRPALDIRCAVDDQVMQQDNTGDLLFDPVALVRYVSTMVRLNPGDLIATGTPGGVGHARKPPVFLDEGAIVTTEIEGIGQLKNRVTGGSR</sequence>
<comment type="similarity">
    <text evidence="1">Belongs to the FAH family.</text>
</comment>
<dbReference type="InterPro" id="IPR011234">
    <property type="entry name" value="Fumarylacetoacetase-like_C"/>
</dbReference>
<dbReference type="InterPro" id="IPR036663">
    <property type="entry name" value="Fumarylacetoacetase_C_sf"/>
</dbReference>
<evidence type="ECO:0000313" key="4">
    <source>
        <dbReference type="EMBL" id="GLY70386.1"/>
    </source>
</evidence>
<evidence type="ECO:0000256" key="2">
    <source>
        <dbReference type="ARBA" id="ARBA00022723"/>
    </source>
</evidence>
<keyword evidence="5" id="KW-1185">Reference proteome</keyword>
<dbReference type="GO" id="GO:0016853">
    <property type="term" value="F:isomerase activity"/>
    <property type="evidence" value="ECO:0007669"/>
    <property type="project" value="UniProtKB-KW"/>
</dbReference>
<dbReference type="Pfam" id="PF01557">
    <property type="entry name" value="FAA_hydrolase"/>
    <property type="match status" value="1"/>
</dbReference>
<dbReference type="EMBL" id="BSTI01000022">
    <property type="protein sequence ID" value="GLY70386.1"/>
    <property type="molecule type" value="Genomic_DNA"/>
</dbReference>
<dbReference type="GO" id="GO:0046872">
    <property type="term" value="F:metal ion binding"/>
    <property type="evidence" value="ECO:0007669"/>
    <property type="project" value="UniProtKB-KW"/>
</dbReference>
<dbReference type="Proteomes" id="UP001165136">
    <property type="component" value="Unassembled WGS sequence"/>
</dbReference>
<dbReference type="FunFam" id="3.90.850.10:FF:000002">
    <property type="entry name" value="2-hydroxyhepta-2,4-diene-1,7-dioate isomerase"/>
    <property type="match status" value="1"/>
</dbReference>
<dbReference type="PANTHER" id="PTHR42796:SF4">
    <property type="entry name" value="FUMARYLACETOACETATE HYDROLASE DOMAIN-CONTAINING PROTEIN 2A"/>
    <property type="match status" value="1"/>
</dbReference>
<comment type="caution">
    <text evidence="4">The sequence shown here is derived from an EMBL/GenBank/DDBJ whole genome shotgun (WGS) entry which is preliminary data.</text>
</comment>
<keyword evidence="4" id="KW-0413">Isomerase</keyword>
<feature type="domain" description="Fumarylacetoacetase-like C-terminal" evidence="3">
    <location>
        <begin position="67"/>
        <end position="272"/>
    </location>
</feature>
<organism evidence="4 5">
    <name type="scientific">Amycolatopsis taiwanensis</name>
    <dbReference type="NCBI Taxonomy" id="342230"/>
    <lineage>
        <taxon>Bacteria</taxon>
        <taxon>Bacillati</taxon>
        <taxon>Actinomycetota</taxon>
        <taxon>Actinomycetes</taxon>
        <taxon>Pseudonocardiales</taxon>
        <taxon>Pseudonocardiaceae</taxon>
        <taxon>Amycolatopsis</taxon>
    </lineage>
</organism>